<evidence type="ECO:0000313" key="1">
    <source>
        <dbReference type="EMBL" id="RXK46595.1"/>
    </source>
</evidence>
<protein>
    <submittedName>
        <fullName evidence="1">Uncharacterized protein</fullName>
    </submittedName>
</protein>
<keyword evidence="2" id="KW-1185">Reference proteome</keyword>
<accession>A0A498KS17</accession>
<dbReference type="Proteomes" id="UP000289691">
    <property type="component" value="Unassembled WGS sequence"/>
</dbReference>
<organism evidence="1 2">
    <name type="scientific">Halorientalis pallida</name>
    <dbReference type="NCBI Taxonomy" id="2479928"/>
    <lineage>
        <taxon>Archaea</taxon>
        <taxon>Methanobacteriati</taxon>
        <taxon>Methanobacteriota</taxon>
        <taxon>Stenosarchaea group</taxon>
        <taxon>Halobacteria</taxon>
        <taxon>Halobacteriales</taxon>
        <taxon>Haloarculaceae</taxon>
        <taxon>Halorientalis</taxon>
    </lineage>
</organism>
<comment type="caution">
    <text evidence="1">The sequence shown here is derived from an EMBL/GenBank/DDBJ whole genome shotgun (WGS) entry which is preliminary data.</text>
</comment>
<dbReference type="AlphaFoldDB" id="A0A498KS17"/>
<dbReference type="RefSeq" id="WP_129070393.1">
    <property type="nucleotide sequence ID" value="NZ_RDFA01000008.1"/>
</dbReference>
<dbReference type="EMBL" id="RDFA01000008">
    <property type="protein sequence ID" value="RXK46595.1"/>
    <property type="molecule type" value="Genomic_DNA"/>
</dbReference>
<reference evidence="1 2" key="1">
    <citation type="submission" date="2019-01" db="EMBL/GenBank/DDBJ databases">
        <title>Halorientalis sp. F13-25 a new haloarchaeum isolated from hypersaline water.</title>
        <authorList>
            <person name="Ana D.-V."/>
            <person name="Cristina S.-P."/>
            <person name="Antonio V."/>
        </authorList>
    </citation>
    <scope>NUCLEOTIDE SEQUENCE [LARGE SCALE GENOMIC DNA]</scope>
    <source>
        <strain evidence="1 2">F13-25</strain>
    </source>
</reference>
<sequence length="61" mass="6502">MDCRGGIGVILDTLRDALMPACDVPECSREPELVVVEDGLALLCSRHLVDYLVAVGTEGSE</sequence>
<proteinExistence type="predicted"/>
<gene>
    <name evidence="1" type="ORF">EAF64_18110</name>
</gene>
<name>A0A498KS17_9EURY</name>
<evidence type="ECO:0000313" key="2">
    <source>
        <dbReference type="Proteomes" id="UP000289691"/>
    </source>
</evidence>